<keyword evidence="4 7" id="KW-0812">Transmembrane</keyword>
<dbReference type="InterPro" id="IPR036942">
    <property type="entry name" value="Beta-barrel_TonB_sf"/>
</dbReference>
<accession>A0A1K1S6H0</accession>
<evidence type="ECO:0000256" key="5">
    <source>
        <dbReference type="ARBA" id="ARBA00023136"/>
    </source>
</evidence>
<dbReference type="Pfam" id="PF13715">
    <property type="entry name" value="CarbopepD_reg_2"/>
    <property type="match status" value="1"/>
</dbReference>
<keyword evidence="2 7" id="KW-0813">Transport</keyword>
<dbReference type="Gene3D" id="2.170.130.10">
    <property type="entry name" value="TonB-dependent receptor, plug domain"/>
    <property type="match status" value="1"/>
</dbReference>
<evidence type="ECO:0000313" key="10">
    <source>
        <dbReference type="EMBL" id="WQG92201.1"/>
    </source>
</evidence>
<proteinExistence type="inferred from homology"/>
<evidence type="ECO:0000256" key="2">
    <source>
        <dbReference type="ARBA" id="ARBA00022448"/>
    </source>
</evidence>
<protein>
    <submittedName>
        <fullName evidence="10">SusC/RagA family TonB-linked outer membrane protein</fullName>
    </submittedName>
    <submittedName>
        <fullName evidence="9">TonB-linked outer membrane protein, SusC/RagA family</fullName>
    </submittedName>
</protein>
<dbReference type="NCBIfam" id="TIGR04057">
    <property type="entry name" value="SusC_RagA_signa"/>
    <property type="match status" value="1"/>
</dbReference>
<reference evidence="10 12" key="2">
    <citation type="submission" date="2023-11" db="EMBL/GenBank/DDBJ databases">
        <title>MicrobeMod: A computational toolkit for identifying prokaryotic methylation and restriction-modification with nanopore sequencing.</title>
        <authorList>
            <person name="Crits-Christoph A."/>
            <person name="Kang S.C."/>
            <person name="Lee H."/>
            <person name="Ostrov N."/>
        </authorList>
    </citation>
    <scope>NUCLEOTIDE SEQUENCE [LARGE SCALE GENOMIC DNA]</scope>
    <source>
        <strain evidence="10 12">ATCC 23090</strain>
    </source>
</reference>
<evidence type="ECO:0000313" key="12">
    <source>
        <dbReference type="Proteomes" id="UP001326715"/>
    </source>
</evidence>
<name>A0A1K1S6H0_9BACT</name>
<dbReference type="InterPro" id="IPR039426">
    <property type="entry name" value="TonB-dep_rcpt-like"/>
</dbReference>
<dbReference type="SUPFAM" id="SSF49464">
    <property type="entry name" value="Carboxypeptidase regulatory domain-like"/>
    <property type="match status" value="1"/>
</dbReference>
<evidence type="ECO:0000256" key="4">
    <source>
        <dbReference type="ARBA" id="ARBA00022692"/>
    </source>
</evidence>
<evidence type="ECO:0000256" key="6">
    <source>
        <dbReference type="ARBA" id="ARBA00023237"/>
    </source>
</evidence>
<dbReference type="NCBIfam" id="TIGR04056">
    <property type="entry name" value="OMP_RagA_SusC"/>
    <property type="match status" value="1"/>
</dbReference>
<dbReference type="STRING" id="1004.SAMN05661012_04839"/>
<dbReference type="InterPro" id="IPR037066">
    <property type="entry name" value="Plug_dom_sf"/>
</dbReference>
<keyword evidence="5 7" id="KW-0472">Membrane</keyword>
<reference evidence="9 11" key="1">
    <citation type="submission" date="2016-11" db="EMBL/GenBank/DDBJ databases">
        <authorList>
            <person name="Jaros S."/>
            <person name="Januszkiewicz K."/>
            <person name="Wedrychowicz H."/>
        </authorList>
    </citation>
    <scope>NUCLEOTIDE SEQUENCE [LARGE SCALE GENOMIC DNA]</scope>
    <source>
        <strain evidence="9 11">DSM 784</strain>
    </source>
</reference>
<evidence type="ECO:0000256" key="3">
    <source>
        <dbReference type="ARBA" id="ARBA00022452"/>
    </source>
</evidence>
<evidence type="ECO:0000313" key="9">
    <source>
        <dbReference type="EMBL" id="SFW79810.1"/>
    </source>
</evidence>
<evidence type="ECO:0000256" key="7">
    <source>
        <dbReference type="PROSITE-ProRule" id="PRU01360"/>
    </source>
</evidence>
<dbReference type="AlphaFoldDB" id="A0A1K1S6H0"/>
<dbReference type="GO" id="GO:0009279">
    <property type="term" value="C:cell outer membrane"/>
    <property type="evidence" value="ECO:0007669"/>
    <property type="project" value="UniProtKB-SubCell"/>
</dbReference>
<dbReference type="EMBL" id="FPIZ01000018">
    <property type="protein sequence ID" value="SFW79810.1"/>
    <property type="molecule type" value="Genomic_DNA"/>
</dbReference>
<evidence type="ECO:0000256" key="1">
    <source>
        <dbReference type="ARBA" id="ARBA00004571"/>
    </source>
</evidence>
<comment type="similarity">
    <text evidence="7">Belongs to the TonB-dependent receptor family.</text>
</comment>
<feature type="domain" description="TonB-dependent receptor plug" evidence="8">
    <location>
        <begin position="230"/>
        <end position="357"/>
    </location>
</feature>
<organism evidence="9 11">
    <name type="scientific">Chitinophaga sancti</name>
    <dbReference type="NCBI Taxonomy" id="1004"/>
    <lineage>
        <taxon>Bacteria</taxon>
        <taxon>Pseudomonadati</taxon>
        <taxon>Bacteroidota</taxon>
        <taxon>Chitinophagia</taxon>
        <taxon>Chitinophagales</taxon>
        <taxon>Chitinophagaceae</taxon>
        <taxon>Chitinophaga</taxon>
    </lineage>
</organism>
<dbReference type="Proteomes" id="UP000183788">
    <property type="component" value="Unassembled WGS sequence"/>
</dbReference>
<dbReference type="Gene3D" id="2.60.40.1120">
    <property type="entry name" value="Carboxypeptidase-like, regulatory domain"/>
    <property type="match status" value="1"/>
</dbReference>
<keyword evidence="3 7" id="KW-1134">Transmembrane beta strand</keyword>
<dbReference type="InterPro" id="IPR023996">
    <property type="entry name" value="TonB-dep_OMP_SusC/RagA"/>
</dbReference>
<evidence type="ECO:0000259" key="8">
    <source>
        <dbReference type="Pfam" id="PF07715"/>
    </source>
</evidence>
<dbReference type="InterPro" id="IPR008969">
    <property type="entry name" value="CarboxyPept-like_regulatory"/>
</dbReference>
<dbReference type="InterPro" id="IPR012910">
    <property type="entry name" value="Plug_dom"/>
</dbReference>
<comment type="subcellular location">
    <subcellularLocation>
        <location evidence="1 7">Cell outer membrane</location>
        <topology evidence="1 7">Multi-pass membrane protein</topology>
    </subcellularLocation>
</comment>
<dbReference type="RefSeq" id="WP_072363802.1">
    <property type="nucleotide sequence ID" value="NZ_CP139972.1"/>
</dbReference>
<dbReference type="Gene3D" id="2.40.170.20">
    <property type="entry name" value="TonB-dependent receptor, beta-barrel domain"/>
    <property type="match status" value="1"/>
</dbReference>
<gene>
    <name evidence="9" type="ORF">SAMN05661012_04839</name>
    <name evidence="10" type="ORF">SR876_11855</name>
</gene>
<dbReference type="PROSITE" id="PS52016">
    <property type="entry name" value="TONB_DEPENDENT_REC_3"/>
    <property type="match status" value="1"/>
</dbReference>
<dbReference type="InterPro" id="IPR023997">
    <property type="entry name" value="TonB-dep_OMP_SusC/RagA_CS"/>
</dbReference>
<evidence type="ECO:0000313" key="11">
    <source>
        <dbReference type="Proteomes" id="UP000183788"/>
    </source>
</evidence>
<dbReference type="Proteomes" id="UP001326715">
    <property type="component" value="Chromosome"/>
</dbReference>
<dbReference type="OrthoDB" id="9768177at2"/>
<dbReference type="Pfam" id="PF07715">
    <property type="entry name" value="Plug"/>
    <property type="match status" value="1"/>
</dbReference>
<dbReference type="SUPFAM" id="SSF56935">
    <property type="entry name" value="Porins"/>
    <property type="match status" value="1"/>
</dbReference>
<keyword evidence="12" id="KW-1185">Reference proteome</keyword>
<dbReference type="EMBL" id="CP140154">
    <property type="protein sequence ID" value="WQG92201.1"/>
    <property type="molecule type" value="Genomic_DNA"/>
</dbReference>
<sequence>MKHILAAKGAGYLVLCLLFLLRAGIPTSAQTPGPSDVNKMLNKRMDLQASNKSLKVILKLITSSTGLRFVASANQLDVTAHYSISVKDYSVTQILTELLGRQGFTWTVTGNQVVFSRSGPLVPLAPNAIAKMISGKTNVITGIVMDEKEMVLPGATVRISGTSLGGTTDETGRFSFITGQEDLVLYTTYTGYKPSETAVNAVDSIRIKLVLANNILDETVVMAYGLTTRRTNTGSIGKVSSGEISRQPVANILGVLEGRIPGLAVTPSSGVNGTSFSVQIRGRNSFANGSDPLYIIDGVPYISSKTINLLGSIAVQNFDAGGISPFNNLNKEDIESIEILKDADATAIYGSRGANGVMLITTKRGKEGKTSLQLKLNKGMGKVPGLGNLLSKDQYMAMRKEAFANDGLTANNQEGNAGYAPDLLIWDQARNRDWQKFIIGGTANITNLNLALSGGSKVFQYRLSGSFLNSTSVFPKDMNMDMPYLRGTGDASVTYLSRNKKLSFDFSGKYGKDKNQMFDGTLLGTMAPPNAPGPKDANGKLVWAENGAEYSNPIADLYRKYTIKTGNLLGSMKLGYRIVDSLNFLLSAGVNRYRDSENSQFPIIARNPDSDSASFGGATFGTQEIKSCIVEPQLDYTNTFKFGKINALIGTTWQYSSNTNIVLDGRGYTDDNKLDDLSAATAISMTGKYASKYKYAALFGRIIYNYKDRYILNLSARRDGSSRFGPGKRWSNFGSVGGAWLFSNEGFVKDNLEFLNYGKLRGSYGISGNDQIGDYRYLDTWSSNNFPGTYQNNLPMIPEALFNPNFSWERSKKIETALELGLWDNKLITTLAYFSSTNDKQIIAFRLPSQTGFMNVIKNEGVIVKNTGWEFDMTAEVLKRYHFSWRMNANITFPKNTLVAFPDLDNYTIALYYSVGYPLNVLKLYHSTGVDKTDGLYKFEEVNKDGKLDYQDYRNVGNLDPRFYGGIGNTFQYKGLRLDVFMTLRKQTIPNYFYAAFFNLMSPGTLANQSRWVLDRWQHPGDETQVQRYVSNNVINGQSQSYQIWYSNAVYENNFFLKVKNISLSYSLDPKLIKKMKLSGLRCYLQGQNLFTLTNYKGLDPETPYYFSLPTLRIVTVGLELVL</sequence>
<keyword evidence="6 7" id="KW-0998">Cell outer membrane</keyword>